<keyword evidence="4" id="KW-1185">Reference proteome</keyword>
<reference evidence="3 4" key="1">
    <citation type="submission" date="2019-06" db="EMBL/GenBank/DDBJ databases">
        <title>Whole genome shotgun sequence of Pseudonocardia saturnea NBRC 14499.</title>
        <authorList>
            <person name="Hosoyama A."/>
            <person name="Uohara A."/>
            <person name="Ohji S."/>
            <person name="Ichikawa N."/>
        </authorList>
    </citation>
    <scope>NUCLEOTIDE SEQUENCE [LARGE SCALE GENOMIC DNA]</scope>
    <source>
        <strain evidence="3 4">NBRC 14499</strain>
    </source>
</reference>
<dbReference type="InterPro" id="IPR029068">
    <property type="entry name" value="Glyas_Bleomycin-R_OHBP_Dase"/>
</dbReference>
<dbReference type="InterPro" id="IPR004360">
    <property type="entry name" value="Glyas_Fos-R_dOase_dom"/>
</dbReference>
<proteinExistence type="predicted"/>
<comment type="caution">
    <text evidence="3">The sequence shown here is derived from an EMBL/GenBank/DDBJ whole genome shotgun (WGS) entry which is preliminary data.</text>
</comment>
<dbReference type="SUPFAM" id="SSF54593">
    <property type="entry name" value="Glyoxalase/Bleomycin resistance protein/Dihydroxybiphenyl dioxygenase"/>
    <property type="match status" value="1"/>
</dbReference>
<dbReference type="Proteomes" id="UP000320693">
    <property type="component" value="Unassembled WGS sequence"/>
</dbReference>
<evidence type="ECO:0000313" key="4">
    <source>
        <dbReference type="Proteomes" id="UP000320693"/>
    </source>
</evidence>
<protein>
    <submittedName>
        <fullName evidence="3">Glyoxalase</fullName>
    </submittedName>
</protein>
<evidence type="ECO:0000259" key="2">
    <source>
        <dbReference type="PROSITE" id="PS51819"/>
    </source>
</evidence>
<evidence type="ECO:0000313" key="3">
    <source>
        <dbReference type="EMBL" id="GEC28007.1"/>
    </source>
</evidence>
<feature type="domain" description="VOC" evidence="2">
    <location>
        <begin position="47"/>
        <end position="176"/>
    </location>
</feature>
<gene>
    <name evidence="3" type="ORF">PSA01_50360</name>
</gene>
<dbReference type="EMBL" id="BJNH01000067">
    <property type="protein sequence ID" value="GEC28007.1"/>
    <property type="molecule type" value="Genomic_DNA"/>
</dbReference>
<dbReference type="Gene3D" id="3.30.720.120">
    <property type="match status" value="1"/>
</dbReference>
<sequence length="196" mass="20764">MAAGLDHGRPPGLSRMFKNRARGPGQARPMSTDTDTLAATGEHTTAGLPHVRTSLSPHLVASPAREAIELYCAAFGARSVSVTGMGELIAHAELELARGRFTVSDPMPGYGLVAAEPGDHPVGMSLAVYVPDVDAAVRVLADAGGTVREQPTNFVSGDRFASVVDPYGIRWSVMCRVEDLSPEQSDARVARWARSQ</sequence>
<evidence type="ECO:0000256" key="1">
    <source>
        <dbReference type="SAM" id="MobiDB-lite"/>
    </source>
</evidence>
<dbReference type="PANTHER" id="PTHR34109">
    <property type="entry name" value="BNAUNNG04460D PROTEIN-RELATED"/>
    <property type="match status" value="1"/>
</dbReference>
<dbReference type="InterPro" id="IPR037523">
    <property type="entry name" value="VOC_core"/>
</dbReference>
<accession>A0ABQ0S524</accession>
<feature type="region of interest" description="Disordered" evidence="1">
    <location>
        <begin position="1"/>
        <end position="34"/>
    </location>
</feature>
<dbReference type="PANTHER" id="PTHR34109:SF1">
    <property type="entry name" value="VOC DOMAIN-CONTAINING PROTEIN"/>
    <property type="match status" value="1"/>
</dbReference>
<dbReference type="Gene3D" id="3.30.720.110">
    <property type="match status" value="1"/>
</dbReference>
<dbReference type="PROSITE" id="PS51819">
    <property type="entry name" value="VOC"/>
    <property type="match status" value="1"/>
</dbReference>
<name>A0ABQ0S524_9PSEU</name>
<dbReference type="Pfam" id="PF00903">
    <property type="entry name" value="Glyoxalase"/>
    <property type="match status" value="1"/>
</dbReference>
<organism evidence="3 4">
    <name type="scientific">Pseudonocardia saturnea</name>
    <dbReference type="NCBI Taxonomy" id="33909"/>
    <lineage>
        <taxon>Bacteria</taxon>
        <taxon>Bacillati</taxon>
        <taxon>Actinomycetota</taxon>
        <taxon>Actinomycetes</taxon>
        <taxon>Pseudonocardiales</taxon>
        <taxon>Pseudonocardiaceae</taxon>
        <taxon>Pseudonocardia</taxon>
    </lineage>
</organism>